<evidence type="ECO:0000313" key="11">
    <source>
        <dbReference type="Proteomes" id="UP001152523"/>
    </source>
</evidence>
<dbReference type="EMBL" id="CAMAPF010001102">
    <property type="protein sequence ID" value="CAH9146344.1"/>
    <property type="molecule type" value="Genomic_DNA"/>
</dbReference>
<dbReference type="EMBL" id="CAMAPF010000988">
    <property type="protein sequence ID" value="CAH9135456.1"/>
    <property type="molecule type" value="Genomic_DNA"/>
</dbReference>
<evidence type="ECO:0008006" key="12">
    <source>
        <dbReference type="Google" id="ProtNLM"/>
    </source>
</evidence>
<evidence type="ECO:0000256" key="5">
    <source>
        <dbReference type="ARBA" id="ARBA00023089"/>
    </source>
</evidence>
<keyword evidence="3" id="KW-0221">Differentiation</keyword>
<dbReference type="EMBL" id="CAMAPF010000203">
    <property type="protein sequence ID" value="CAH9113061.1"/>
    <property type="molecule type" value="Genomic_DNA"/>
</dbReference>
<name>A0AAV0GEM8_9ASTE</name>
<dbReference type="Gene3D" id="1.10.287.510">
    <property type="entry name" value="Helix hairpin bin"/>
    <property type="match status" value="1"/>
</dbReference>
<keyword evidence="5" id="KW-0287">Flowering</keyword>
<dbReference type="PANTHER" id="PTHR33405:SF19">
    <property type="entry name" value="OS08G0430100 PROTEIN"/>
    <property type="match status" value="1"/>
</dbReference>
<reference evidence="10" key="1">
    <citation type="submission" date="2022-07" db="EMBL/GenBank/DDBJ databases">
        <authorList>
            <person name="Macas J."/>
            <person name="Novak P."/>
            <person name="Neumann P."/>
        </authorList>
    </citation>
    <scope>NUCLEOTIDE SEQUENCE</scope>
</reference>
<accession>A0AAV0GEM8</accession>
<protein>
    <recommendedName>
        <fullName evidence="12">Protein FLX-like 3</fullName>
    </recommendedName>
</protein>
<organism evidence="10 11">
    <name type="scientific">Cuscuta epithymum</name>
    <dbReference type="NCBI Taxonomy" id="186058"/>
    <lineage>
        <taxon>Eukaryota</taxon>
        <taxon>Viridiplantae</taxon>
        <taxon>Streptophyta</taxon>
        <taxon>Embryophyta</taxon>
        <taxon>Tracheophyta</taxon>
        <taxon>Spermatophyta</taxon>
        <taxon>Magnoliopsida</taxon>
        <taxon>eudicotyledons</taxon>
        <taxon>Gunneridae</taxon>
        <taxon>Pentapetalae</taxon>
        <taxon>asterids</taxon>
        <taxon>lamiids</taxon>
        <taxon>Solanales</taxon>
        <taxon>Convolvulaceae</taxon>
        <taxon>Cuscuteae</taxon>
        <taxon>Cuscuta</taxon>
        <taxon>Cuscuta subgen. Cuscuta</taxon>
    </lineage>
</organism>
<evidence type="ECO:0000256" key="3">
    <source>
        <dbReference type="ARBA" id="ARBA00022782"/>
    </source>
</evidence>
<dbReference type="PANTHER" id="PTHR33405">
    <property type="entry name" value="PROTEIN FLX-LIKE 2"/>
    <property type="match status" value="1"/>
</dbReference>
<sequence>MSSRNRLPSRQHDNYRGYRDGPPPPQAVMQRGPRQLPHPHPHPAALEEELEIQHRDMQRIVAENRHVLDENVMLERELTATKDKILRITQSISKLHADNDAEAREYIERGLRLERELHSAEPLREEVGSYRSELQKLTALQQELTTQVQSLTKDLEKLQNENKELSAMKSEIDGMHRELDETRREFEHEKKENKEIFEENKAMKKNLVSVAREIERLRAEQMAANRRARGIGVGPYGMLNGSVDVGYSDSLYGGDPYHTGAWGPYDRRGPPR</sequence>
<keyword evidence="2" id="KW-0217">Developmental protein</keyword>
<dbReference type="GO" id="GO:0009908">
    <property type="term" value="P:flower development"/>
    <property type="evidence" value="ECO:0007669"/>
    <property type="project" value="UniProtKB-KW"/>
</dbReference>
<comment type="caution">
    <text evidence="10">The sequence shown here is derived from an EMBL/GenBank/DDBJ whole genome shotgun (WGS) entry which is preliminary data.</text>
</comment>
<feature type="compositionally biased region" description="Basic and acidic residues" evidence="7">
    <location>
        <begin position="10"/>
        <end position="19"/>
    </location>
</feature>
<dbReference type="Proteomes" id="UP001152523">
    <property type="component" value="Unassembled WGS sequence"/>
</dbReference>
<proteinExistence type="inferred from homology"/>
<dbReference type="AlphaFoldDB" id="A0AAV0GEM8"/>
<keyword evidence="4 6" id="KW-0175">Coiled coil</keyword>
<dbReference type="GO" id="GO:0030154">
    <property type="term" value="P:cell differentiation"/>
    <property type="evidence" value="ECO:0007669"/>
    <property type="project" value="UniProtKB-KW"/>
</dbReference>
<evidence type="ECO:0000256" key="6">
    <source>
        <dbReference type="SAM" id="Coils"/>
    </source>
</evidence>
<comment type="similarity">
    <text evidence="1">Belongs to the FLX family.</text>
</comment>
<evidence type="ECO:0000256" key="2">
    <source>
        <dbReference type="ARBA" id="ARBA00022473"/>
    </source>
</evidence>
<evidence type="ECO:0000256" key="1">
    <source>
        <dbReference type="ARBA" id="ARBA00005405"/>
    </source>
</evidence>
<evidence type="ECO:0000313" key="10">
    <source>
        <dbReference type="EMBL" id="CAH9146344.1"/>
    </source>
</evidence>
<feature type="region of interest" description="Disordered" evidence="7">
    <location>
        <begin position="1"/>
        <end position="42"/>
    </location>
</feature>
<feature type="coiled-coil region" evidence="6">
    <location>
        <begin position="134"/>
        <end position="227"/>
    </location>
</feature>
<evidence type="ECO:0000256" key="7">
    <source>
        <dbReference type="SAM" id="MobiDB-lite"/>
    </source>
</evidence>
<evidence type="ECO:0000256" key="4">
    <source>
        <dbReference type="ARBA" id="ARBA00023054"/>
    </source>
</evidence>
<dbReference type="InterPro" id="IPR040353">
    <property type="entry name" value="FLX/FLX-like"/>
</dbReference>
<gene>
    <name evidence="8" type="ORF">CEPIT_LOCUS20159</name>
    <name evidence="9" type="ORF">CEPIT_LOCUS34525</name>
    <name evidence="10" type="ORF">CEPIT_LOCUS42916</name>
</gene>
<evidence type="ECO:0000313" key="8">
    <source>
        <dbReference type="EMBL" id="CAH9113061.1"/>
    </source>
</evidence>
<evidence type="ECO:0000313" key="9">
    <source>
        <dbReference type="EMBL" id="CAH9135456.1"/>
    </source>
</evidence>
<keyword evidence="11" id="KW-1185">Reference proteome</keyword>